<dbReference type="VEuPathDB" id="AmoebaDB:ACA1_374540"/>
<evidence type="ECO:0000313" key="3">
    <source>
        <dbReference type="Proteomes" id="UP000011083"/>
    </source>
</evidence>
<name>L8GJL5_ACACF</name>
<reference evidence="2 3" key="1">
    <citation type="journal article" date="2013" name="Genome Biol.">
        <title>Genome of Acanthamoeba castellanii highlights extensive lateral gene transfer and early evolution of tyrosine kinase signaling.</title>
        <authorList>
            <person name="Clarke M."/>
            <person name="Lohan A.J."/>
            <person name="Liu B."/>
            <person name="Lagkouvardos I."/>
            <person name="Roy S."/>
            <person name="Zafar N."/>
            <person name="Bertelli C."/>
            <person name="Schilde C."/>
            <person name="Kianianmomeni A."/>
            <person name="Burglin T.R."/>
            <person name="Frech C."/>
            <person name="Turcotte B."/>
            <person name="Kopec K.O."/>
            <person name="Synnott J.M."/>
            <person name="Choo C."/>
            <person name="Paponov I."/>
            <person name="Finkler A."/>
            <person name="Soon Heng Tan C."/>
            <person name="Hutchins A.P."/>
            <person name="Weinmeier T."/>
            <person name="Rattei T."/>
            <person name="Chu J.S."/>
            <person name="Gimenez G."/>
            <person name="Irimia M."/>
            <person name="Rigden D.J."/>
            <person name="Fitzpatrick D.A."/>
            <person name="Lorenzo-Morales J."/>
            <person name="Bateman A."/>
            <person name="Chiu C.H."/>
            <person name="Tang P."/>
            <person name="Hegemann P."/>
            <person name="Fromm H."/>
            <person name="Raoult D."/>
            <person name="Greub G."/>
            <person name="Miranda-Saavedra D."/>
            <person name="Chen N."/>
            <person name="Nash P."/>
            <person name="Ginger M.L."/>
            <person name="Horn M."/>
            <person name="Schaap P."/>
            <person name="Caler L."/>
            <person name="Loftus B."/>
        </authorList>
    </citation>
    <scope>NUCLEOTIDE SEQUENCE [LARGE SCALE GENOMIC DNA]</scope>
    <source>
        <strain evidence="2 3">Neff</strain>
    </source>
</reference>
<dbReference type="SUPFAM" id="SSF56059">
    <property type="entry name" value="Glutathione synthetase ATP-binding domain-like"/>
    <property type="match status" value="1"/>
</dbReference>
<dbReference type="RefSeq" id="XP_004334399.1">
    <property type="nucleotide sequence ID" value="XM_004334351.1"/>
</dbReference>
<dbReference type="Gene3D" id="3.30.1490.20">
    <property type="entry name" value="ATP-grasp fold, A domain"/>
    <property type="match status" value="1"/>
</dbReference>
<dbReference type="GO" id="GO:0005524">
    <property type="term" value="F:ATP binding"/>
    <property type="evidence" value="ECO:0007669"/>
    <property type="project" value="InterPro"/>
</dbReference>
<dbReference type="STRING" id="1257118.L8GJL5"/>
<dbReference type="InterPro" id="IPR053191">
    <property type="entry name" value="DcsG_Biosynth_Enzyme"/>
</dbReference>
<evidence type="ECO:0000313" key="2">
    <source>
        <dbReference type="EMBL" id="ELR12386.1"/>
    </source>
</evidence>
<keyword evidence="3" id="KW-1185">Reference proteome</keyword>
<dbReference type="Proteomes" id="UP000011083">
    <property type="component" value="Unassembled WGS sequence"/>
</dbReference>
<dbReference type="Gene3D" id="3.30.470.20">
    <property type="entry name" value="ATP-grasp fold, B domain"/>
    <property type="match status" value="1"/>
</dbReference>
<organism evidence="2 3">
    <name type="scientific">Acanthamoeba castellanii (strain ATCC 30010 / Neff)</name>
    <dbReference type="NCBI Taxonomy" id="1257118"/>
    <lineage>
        <taxon>Eukaryota</taxon>
        <taxon>Amoebozoa</taxon>
        <taxon>Discosea</taxon>
        <taxon>Longamoebia</taxon>
        <taxon>Centramoebida</taxon>
        <taxon>Acanthamoebidae</taxon>
        <taxon>Acanthamoeba</taxon>
    </lineage>
</organism>
<feature type="region of interest" description="Disordered" evidence="1">
    <location>
        <begin position="38"/>
        <end position="74"/>
    </location>
</feature>
<gene>
    <name evidence="2" type="ORF">ACA1_374540</name>
</gene>
<dbReference type="EMBL" id="KB008119">
    <property type="protein sequence ID" value="ELR12386.1"/>
    <property type="molecule type" value="Genomic_DNA"/>
</dbReference>
<dbReference type="OrthoDB" id="17576at2759"/>
<protein>
    <submittedName>
        <fullName evidence="2">Uncharacterized protein</fullName>
    </submittedName>
</protein>
<proteinExistence type="predicted"/>
<dbReference type="AlphaFoldDB" id="L8GJL5"/>
<feature type="compositionally biased region" description="Gly residues" evidence="1">
    <location>
        <begin position="356"/>
        <end position="367"/>
    </location>
</feature>
<dbReference type="PANTHER" id="PTHR39217">
    <property type="match status" value="1"/>
</dbReference>
<dbReference type="PANTHER" id="PTHR39217:SF1">
    <property type="entry name" value="GLUTATHIONE SYNTHETASE"/>
    <property type="match status" value="1"/>
</dbReference>
<evidence type="ECO:0000256" key="1">
    <source>
        <dbReference type="SAM" id="MobiDB-lite"/>
    </source>
</evidence>
<accession>L8GJL5</accession>
<feature type="region of interest" description="Disordered" evidence="1">
    <location>
        <begin position="285"/>
        <end position="369"/>
    </location>
</feature>
<dbReference type="KEGG" id="acan:ACA1_374540"/>
<dbReference type="GeneID" id="14912791"/>
<dbReference type="InterPro" id="IPR013815">
    <property type="entry name" value="ATP_grasp_subdomain_1"/>
</dbReference>
<sequence length="426" mass="46682">MEGEQGVRVGLVTCPLFPKLTGDDRLLYRALVEALQPAAGGERKPAAPTTGQRAKSRPRAKAPSEDDPTSGPVHIVQWSDPGVDWASFRLCVIRSPWDYTQRQAEWLAWLDSTVDRTPPTGGGPVFLPDAATLRWNGHKRYLLDLERRGIPVVPTRLLERGQDFEKAADEIARKNEWGCEFFIVKPAVGSFGNDVTMIKLGGRDGDNVKVMKRMNQLLSGQDLLIQPFLASVKTKGEVSLIFIENEFVHAIKKKPTQGDFKIERHDATEEELKLGLVRHPRIHRSHLLPEPVLHRSATSGTDNEGVEEQSGGEADAVRADPRPGKARHHQPAKGKEKTLGGGGGAKEEKRPPRRTSGGGGSAGGGGDGHAEGRLLLARVDLLRENAGRLVVSEVEALDPELFFRLSDACALRLAQAIVHRRSHPRP</sequence>